<evidence type="ECO:0000313" key="3">
    <source>
        <dbReference type="Proteomes" id="UP000308652"/>
    </source>
</evidence>
<proteinExistence type="predicted"/>
<dbReference type="EMBL" id="ML213624">
    <property type="protein sequence ID" value="TFK35162.1"/>
    <property type="molecule type" value="Genomic_DNA"/>
</dbReference>
<gene>
    <name evidence="2" type="ORF">BDQ12DRAFT_726287</name>
</gene>
<name>A0A5C3LQZ5_9AGAR</name>
<protein>
    <submittedName>
        <fullName evidence="2">Uncharacterized protein</fullName>
    </submittedName>
</protein>
<reference evidence="2 3" key="1">
    <citation type="journal article" date="2019" name="Nat. Ecol. Evol.">
        <title>Megaphylogeny resolves global patterns of mushroom evolution.</title>
        <authorList>
            <person name="Varga T."/>
            <person name="Krizsan K."/>
            <person name="Foldi C."/>
            <person name="Dima B."/>
            <person name="Sanchez-Garcia M."/>
            <person name="Sanchez-Ramirez S."/>
            <person name="Szollosi G.J."/>
            <person name="Szarkandi J.G."/>
            <person name="Papp V."/>
            <person name="Albert L."/>
            <person name="Andreopoulos W."/>
            <person name="Angelini C."/>
            <person name="Antonin V."/>
            <person name="Barry K.W."/>
            <person name="Bougher N.L."/>
            <person name="Buchanan P."/>
            <person name="Buyck B."/>
            <person name="Bense V."/>
            <person name="Catcheside P."/>
            <person name="Chovatia M."/>
            <person name="Cooper J."/>
            <person name="Damon W."/>
            <person name="Desjardin D."/>
            <person name="Finy P."/>
            <person name="Geml J."/>
            <person name="Haridas S."/>
            <person name="Hughes K."/>
            <person name="Justo A."/>
            <person name="Karasinski D."/>
            <person name="Kautmanova I."/>
            <person name="Kiss B."/>
            <person name="Kocsube S."/>
            <person name="Kotiranta H."/>
            <person name="LaButti K.M."/>
            <person name="Lechner B.E."/>
            <person name="Liimatainen K."/>
            <person name="Lipzen A."/>
            <person name="Lukacs Z."/>
            <person name="Mihaltcheva S."/>
            <person name="Morgado L.N."/>
            <person name="Niskanen T."/>
            <person name="Noordeloos M.E."/>
            <person name="Ohm R.A."/>
            <person name="Ortiz-Santana B."/>
            <person name="Ovrebo C."/>
            <person name="Racz N."/>
            <person name="Riley R."/>
            <person name="Savchenko A."/>
            <person name="Shiryaev A."/>
            <person name="Soop K."/>
            <person name="Spirin V."/>
            <person name="Szebenyi C."/>
            <person name="Tomsovsky M."/>
            <person name="Tulloss R.E."/>
            <person name="Uehling J."/>
            <person name="Grigoriev I.V."/>
            <person name="Vagvolgyi C."/>
            <person name="Papp T."/>
            <person name="Martin F.M."/>
            <person name="Miettinen O."/>
            <person name="Hibbett D.S."/>
            <person name="Nagy L.G."/>
        </authorList>
    </citation>
    <scope>NUCLEOTIDE SEQUENCE [LARGE SCALE GENOMIC DNA]</scope>
    <source>
        <strain evidence="2 3">CBS 166.37</strain>
    </source>
</reference>
<evidence type="ECO:0000313" key="2">
    <source>
        <dbReference type="EMBL" id="TFK35162.1"/>
    </source>
</evidence>
<dbReference type="AlphaFoldDB" id="A0A5C3LQZ5"/>
<organism evidence="2 3">
    <name type="scientific">Crucibulum laeve</name>
    <dbReference type="NCBI Taxonomy" id="68775"/>
    <lineage>
        <taxon>Eukaryota</taxon>
        <taxon>Fungi</taxon>
        <taxon>Dikarya</taxon>
        <taxon>Basidiomycota</taxon>
        <taxon>Agaricomycotina</taxon>
        <taxon>Agaricomycetes</taxon>
        <taxon>Agaricomycetidae</taxon>
        <taxon>Agaricales</taxon>
        <taxon>Agaricineae</taxon>
        <taxon>Nidulariaceae</taxon>
        <taxon>Crucibulum</taxon>
    </lineage>
</organism>
<sequence length="155" mass="16461">MANIPPNITPVADMLKKKKAAKNLNSRENGMLTGLTRAERATSTNSMIGSQADHLRCHSGDIYNNSIANSFVGGEGNTNNMYNDGLDHGDDAQVAQDENTTEPDPLLDAAVNDSHGAKFTRPGAHIGDVYNGKITKSAVGGRRNTNTIHNSEGAK</sequence>
<evidence type="ECO:0000256" key="1">
    <source>
        <dbReference type="SAM" id="MobiDB-lite"/>
    </source>
</evidence>
<accession>A0A5C3LQZ5</accession>
<dbReference type="Proteomes" id="UP000308652">
    <property type="component" value="Unassembled WGS sequence"/>
</dbReference>
<feature type="region of interest" description="Disordered" evidence="1">
    <location>
        <begin position="79"/>
        <end position="104"/>
    </location>
</feature>
<keyword evidence="3" id="KW-1185">Reference proteome</keyword>